<dbReference type="GO" id="GO:0005886">
    <property type="term" value="C:plasma membrane"/>
    <property type="evidence" value="ECO:0007669"/>
    <property type="project" value="TreeGrafter"/>
</dbReference>
<dbReference type="EC" id="2.4.99.28" evidence="15"/>
<dbReference type="Pfam" id="PF01098">
    <property type="entry name" value="FTSW_RODA_SPOVE"/>
    <property type="match status" value="1"/>
</dbReference>
<dbReference type="PANTHER" id="PTHR30474:SF2">
    <property type="entry name" value="PEPTIDOGLYCAN GLYCOSYLTRANSFERASE FTSW-RELATED"/>
    <property type="match status" value="1"/>
</dbReference>
<keyword evidence="6" id="KW-0133">Cell shape</keyword>
<evidence type="ECO:0000256" key="16">
    <source>
        <dbReference type="ARBA" id="ARBA00049902"/>
    </source>
</evidence>
<evidence type="ECO:0000256" key="2">
    <source>
        <dbReference type="ARBA" id="ARBA00004752"/>
    </source>
</evidence>
<dbReference type="GO" id="GO:0015648">
    <property type="term" value="F:lipid-linked peptidoglycan transporter activity"/>
    <property type="evidence" value="ECO:0007669"/>
    <property type="project" value="TreeGrafter"/>
</dbReference>
<dbReference type="KEGG" id="bii:BINDI_0400"/>
<evidence type="ECO:0000256" key="7">
    <source>
        <dbReference type="ARBA" id="ARBA00022984"/>
    </source>
</evidence>
<protein>
    <recommendedName>
        <fullName evidence="13">Probable peptidoglycan glycosyltransferase FtsW</fullName>
        <ecNumber evidence="15">2.4.99.28</ecNumber>
    </recommendedName>
    <alternativeName>
        <fullName evidence="14">Cell division protein FtsW</fullName>
    </alternativeName>
    <alternativeName>
        <fullName evidence="11">Cell wall polymerase</fullName>
    </alternativeName>
    <alternativeName>
        <fullName evidence="10">Peptidoglycan polymerase</fullName>
    </alternativeName>
</protein>
<gene>
    <name evidence="19" type="ORF">BINDI_0400</name>
</gene>
<evidence type="ECO:0000256" key="14">
    <source>
        <dbReference type="ARBA" id="ARBA00041418"/>
    </source>
</evidence>
<keyword evidence="7" id="KW-0573">Peptidoglycan synthesis</keyword>
<dbReference type="Proteomes" id="UP000028569">
    <property type="component" value="Chromosome"/>
</dbReference>
<dbReference type="PROSITE" id="PS00428">
    <property type="entry name" value="FTSW_RODA_SPOVE"/>
    <property type="match status" value="1"/>
</dbReference>
<evidence type="ECO:0000256" key="18">
    <source>
        <dbReference type="SAM" id="Phobius"/>
    </source>
</evidence>
<feature type="transmembrane region" description="Helical" evidence="18">
    <location>
        <begin position="308"/>
        <end position="328"/>
    </location>
</feature>
<dbReference type="HOGENOM" id="CLU_029243_0_2_11"/>
<keyword evidence="8 18" id="KW-1133">Transmembrane helix</keyword>
<evidence type="ECO:0000256" key="12">
    <source>
        <dbReference type="ARBA" id="ARBA00038053"/>
    </source>
</evidence>
<feature type="transmembrane region" description="Helical" evidence="18">
    <location>
        <begin position="374"/>
        <end position="396"/>
    </location>
</feature>
<evidence type="ECO:0000256" key="11">
    <source>
        <dbReference type="ARBA" id="ARBA00033270"/>
    </source>
</evidence>
<feature type="transmembrane region" description="Helical" evidence="18">
    <location>
        <begin position="76"/>
        <end position="93"/>
    </location>
</feature>
<dbReference type="GO" id="GO:0008955">
    <property type="term" value="F:peptidoglycan glycosyltransferase activity"/>
    <property type="evidence" value="ECO:0007669"/>
    <property type="project" value="UniProtKB-EC"/>
</dbReference>
<evidence type="ECO:0000313" key="20">
    <source>
        <dbReference type="Proteomes" id="UP000028569"/>
    </source>
</evidence>
<evidence type="ECO:0000256" key="17">
    <source>
        <dbReference type="ARBA" id="ARBA00049966"/>
    </source>
</evidence>
<feature type="transmembrane region" description="Helical" evidence="18">
    <location>
        <begin position="340"/>
        <end position="368"/>
    </location>
</feature>
<dbReference type="AlphaFoldDB" id="A0A087VTM3"/>
<comment type="similarity">
    <text evidence="12">Belongs to the SEDS family. FtsW subfamily.</text>
</comment>
<sequence>MAKTADPNKDDRSKGKGGARDPYRGWRAILNPVWCYNGFVTSVMATTVFGLMMVFSSSSVDLVAQGSSPWSQVIRQAIYCLVGLACAFVAQRIKVESYQRWSMAFLVFSQFTQLLTRTPLGRSANGNQGWISIGGISMQPAEMLKLALCIWLPQALIVAQHEIRDGKDPAHPWTPYLKPIIGFVLSFGLIMLGKDLGTAMIIVIIGFVAFLVSGFPLKWLLSLATLGLAGIVGFSVMGNGNRTQRILAAYGECSADDIQGICYQSIHGLYAMASGGLTGVGLGNSREKWNYLPEAHNDFIFAVIGEELGFFGAVLVIVVFIAMGWCMLRIALTTENRYAGMVLVCLDVWLVGQALINICVVLGLLPVIGLPLPFVSAGGTALIMCLVSAGVALSMIRTQPDVNAIATGE</sequence>
<feature type="transmembrane region" description="Helical" evidence="18">
    <location>
        <begin position="33"/>
        <end position="56"/>
    </location>
</feature>
<evidence type="ECO:0000256" key="8">
    <source>
        <dbReference type="ARBA" id="ARBA00022989"/>
    </source>
</evidence>
<keyword evidence="19" id="KW-0132">Cell division</keyword>
<comment type="function">
    <text evidence="17">Peptidoglycan polymerase that is essential for cell division.</text>
</comment>
<keyword evidence="4" id="KW-0808">Transferase</keyword>
<keyword evidence="3" id="KW-0328">Glycosyltransferase</keyword>
<evidence type="ECO:0000256" key="4">
    <source>
        <dbReference type="ARBA" id="ARBA00022679"/>
    </source>
</evidence>
<dbReference type="InterPro" id="IPR018365">
    <property type="entry name" value="Cell_cycle_FtsW-rel_CS"/>
</dbReference>
<accession>A0A087VTM3</accession>
<dbReference type="GO" id="GO:0051301">
    <property type="term" value="P:cell division"/>
    <property type="evidence" value="ECO:0007669"/>
    <property type="project" value="UniProtKB-KW"/>
</dbReference>
<feature type="transmembrane region" description="Helical" evidence="18">
    <location>
        <begin position="180"/>
        <end position="212"/>
    </location>
</feature>
<comment type="catalytic activity">
    <reaction evidence="16">
        <text>[GlcNAc-(1-&gt;4)-Mur2Ac(oyl-L-Ala-gamma-D-Glu-L-Lys-D-Ala-D-Ala)](n)-di-trans,octa-cis-undecaprenyl diphosphate + beta-D-GlcNAc-(1-&gt;4)-Mur2Ac(oyl-L-Ala-gamma-D-Glu-L-Lys-D-Ala-D-Ala)-di-trans,octa-cis-undecaprenyl diphosphate = [GlcNAc-(1-&gt;4)-Mur2Ac(oyl-L-Ala-gamma-D-Glu-L-Lys-D-Ala-D-Ala)](n+1)-di-trans,octa-cis-undecaprenyl diphosphate + di-trans,octa-cis-undecaprenyl diphosphate + H(+)</text>
        <dbReference type="Rhea" id="RHEA:23708"/>
        <dbReference type="Rhea" id="RHEA-COMP:9602"/>
        <dbReference type="Rhea" id="RHEA-COMP:9603"/>
        <dbReference type="ChEBI" id="CHEBI:15378"/>
        <dbReference type="ChEBI" id="CHEBI:58405"/>
        <dbReference type="ChEBI" id="CHEBI:60033"/>
        <dbReference type="ChEBI" id="CHEBI:78435"/>
        <dbReference type="EC" id="2.4.99.28"/>
    </reaction>
</comment>
<dbReference type="GO" id="GO:0032153">
    <property type="term" value="C:cell division site"/>
    <property type="evidence" value="ECO:0007669"/>
    <property type="project" value="TreeGrafter"/>
</dbReference>
<reference evidence="19 20" key="1">
    <citation type="journal article" date="2014" name="Appl. Environ. Microbiol.">
        <title>Genomic encyclopedia of type strains of the genus Bifidobacterium.</title>
        <authorList>
            <person name="Milani C."/>
            <person name="Lugli G.A."/>
            <person name="Duranti S."/>
            <person name="Turroni F."/>
            <person name="Bottacini F."/>
            <person name="Mangifesta M."/>
            <person name="Sanchez B."/>
            <person name="Viappiani A."/>
            <person name="Mancabelli L."/>
            <person name="Taminiau B."/>
            <person name="Delcenserie V."/>
            <person name="Barrangou R."/>
            <person name="Margolles A."/>
            <person name="van Sinderen D."/>
            <person name="Ventura M."/>
        </authorList>
    </citation>
    <scope>NUCLEOTIDE SEQUENCE [LARGE SCALE GENOMIC DNA]</scope>
    <source>
        <strain evidence="19 20">LMG 11587</strain>
    </source>
</reference>
<dbReference type="RefSeq" id="WP_033489838.1">
    <property type="nucleotide sequence ID" value="NZ_CP006018.1"/>
</dbReference>
<evidence type="ECO:0000256" key="10">
    <source>
        <dbReference type="ARBA" id="ARBA00032370"/>
    </source>
</evidence>
<dbReference type="PANTHER" id="PTHR30474">
    <property type="entry name" value="CELL CYCLE PROTEIN"/>
    <property type="match status" value="1"/>
</dbReference>
<proteinExistence type="inferred from homology"/>
<evidence type="ECO:0000256" key="15">
    <source>
        <dbReference type="ARBA" id="ARBA00044770"/>
    </source>
</evidence>
<keyword evidence="9 18" id="KW-0472">Membrane</keyword>
<dbReference type="OrthoDB" id="9768187at2"/>
<dbReference type="GO" id="GO:0009252">
    <property type="term" value="P:peptidoglycan biosynthetic process"/>
    <property type="evidence" value="ECO:0007669"/>
    <property type="project" value="UniProtKB-KW"/>
</dbReference>
<dbReference type="InterPro" id="IPR001182">
    <property type="entry name" value="FtsW/RodA"/>
</dbReference>
<evidence type="ECO:0000256" key="5">
    <source>
        <dbReference type="ARBA" id="ARBA00022692"/>
    </source>
</evidence>
<keyword evidence="19" id="KW-0131">Cell cycle</keyword>
<dbReference type="GO" id="GO:0008360">
    <property type="term" value="P:regulation of cell shape"/>
    <property type="evidence" value="ECO:0007669"/>
    <property type="project" value="UniProtKB-KW"/>
</dbReference>
<comment type="subcellular location">
    <subcellularLocation>
        <location evidence="1">Membrane</location>
        <topology evidence="1">Multi-pass membrane protein</topology>
    </subcellularLocation>
</comment>
<evidence type="ECO:0000256" key="3">
    <source>
        <dbReference type="ARBA" id="ARBA00022676"/>
    </source>
</evidence>
<evidence type="ECO:0000256" key="13">
    <source>
        <dbReference type="ARBA" id="ARBA00041185"/>
    </source>
</evidence>
<dbReference type="EMBL" id="CP006018">
    <property type="protein sequence ID" value="AIC91681.1"/>
    <property type="molecule type" value="Genomic_DNA"/>
</dbReference>
<evidence type="ECO:0000313" key="19">
    <source>
        <dbReference type="EMBL" id="AIC91681.1"/>
    </source>
</evidence>
<dbReference type="GeneID" id="91565890"/>
<keyword evidence="5 18" id="KW-0812">Transmembrane</keyword>
<name>A0A087VTM3_9BIFI</name>
<comment type="pathway">
    <text evidence="2">Cell wall biogenesis; peptidoglycan biosynthesis.</text>
</comment>
<evidence type="ECO:0000256" key="6">
    <source>
        <dbReference type="ARBA" id="ARBA00022960"/>
    </source>
</evidence>
<organism evidence="19 20">
    <name type="scientific">Bifidobacterium [indicum] DSM 20214 = LMG 11587</name>
    <dbReference type="NCBI Taxonomy" id="1341694"/>
    <lineage>
        <taxon>Bacteria</taxon>
        <taxon>Bacillati</taxon>
        <taxon>Actinomycetota</taxon>
        <taxon>Actinomycetes</taxon>
        <taxon>Bifidobacteriales</taxon>
        <taxon>Bifidobacteriaceae</taxon>
        <taxon>Bifidobacterium</taxon>
    </lineage>
</organism>
<evidence type="ECO:0000256" key="9">
    <source>
        <dbReference type="ARBA" id="ARBA00023136"/>
    </source>
</evidence>
<feature type="transmembrane region" description="Helical" evidence="18">
    <location>
        <begin position="219"/>
        <end position="237"/>
    </location>
</feature>
<keyword evidence="20" id="KW-1185">Reference proteome</keyword>
<evidence type="ECO:0000256" key="1">
    <source>
        <dbReference type="ARBA" id="ARBA00004141"/>
    </source>
</evidence>